<reference evidence="1" key="1">
    <citation type="journal article" date="2021" name="Proc. Natl. Acad. Sci. U.S.A.">
        <title>A Catalog of Tens of Thousands of Viruses from Human Metagenomes Reveals Hidden Associations with Chronic Diseases.</title>
        <authorList>
            <person name="Tisza M.J."/>
            <person name="Buck C.B."/>
        </authorList>
    </citation>
    <scope>NUCLEOTIDE SEQUENCE</scope>
    <source>
        <strain evidence="1">CtH8e11</strain>
    </source>
</reference>
<dbReference type="EMBL" id="BK015905">
    <property type="protein sequence ID" value="DAD72766.1"/>
    <property type="molecule type" value="Genomic_DNA"/>
</dbReference>
<organism evidence="1">
    <name type="scientific">Siphoviridae sp. ctH8e11</name>
    <dbReference type="NCBI Taxonomy" id="2827567"/>
    <lineage>
        <taxon>Viruses</taxon>
        <taxon>Duplodnaviria</taxon>
        <taxon>Heunggongvirae</taxon>
        <taxon>Uroviricota</taxon>
        <taxon>Caudoviricetes</taxon>
    </lineage>
</organism>
<protein>
    <submittedName>
        <fullName evidence="1">Uncharacterized protein</fullName>
    </submittedName>
</protein>
<accession>A0A8S5LS35</accession>
<sequence length="175" mass="20270">MAAKKEKVNLTYDALWFKIFMDSFDIKYYGREIFISPGMAGRLDIFMQLLGNVGGYARTTNFDKDLDVVVVSDYLMNKFKSGEKDEFFQMLEDLINASATPYRKLKFTTESIVLESLNTRASGQLRQNKKDLKDKNTTPQMIEAINQGIERDELMLSMIKKYKESAKEPQQQNIF</sequence>
<evidence type="ECO:0000313" key="1">
    <source>
        <dbReference type="EMBL" id="DAD72766.1"/>
    </source>
</evidence>
<name>A0A8S5LS35_9CAUD</name>
<proteinExistence type="predicted"/>